<feature type="transmembrane region" description="Helical" evidence="8">
    <location>
        <begin position="1024"/>
        <end position="1050"/>
    </location>
</feature>
<dbReference type="PRINTS" id="PR00702">
    <property type="entry name" value="ACRIFLAVINRP"/>
</dbReference>
<dbReference type="InterPro" id="IPR027463">
    <property type="entry name" value="AcrB_DN_DC_subdom"/>
</dbReference>
<dbReference type="GO" id="GO:0042910">
    <property type="term" value="F:xenobiotic transmembrane transporter activity"/>
    <property type="evidence" value="ECO:0007669"/>
    <property type="project" value="TreeGrafter"/>
</dbReference>
<dbReference type="Gene3D" id="3.30.2090.10">
    <property type="entry name" value="Multidrug efflux transporter AcrB TolC docking domain, DN and DC subdomains"/>
    <property type="match status" value="2"/>
</dbReference>
<feature type="transmembrane region" description="Helical" evidence="8">
    <location>
        <begin position="946"/>
        <end position="971"/>
    </location>
</feature>
<dbReference type="GO" id="GO:0005886">
    <property type="term" value="C:plasma membrane"/>
    <property type="evidence" value="ECO:0007669"/>
    <property type="project" value="UniProtKB-SubCell"/>
</dbReference>
<evidence type="ECO:0000256" key="1">
    <source>
        <dbReference type="ARBA" id="ARBA00004651"/>
    </source>
</evidence>
<dbReference type="NCBIfam" id="TIGR00914">
    <property type="entry name" value="2A0601"/>
    <property type="match status" value="1"/>
</dbReference>
<dbReference type="Proteomes" id="UP000502415">
    <property type="component" value="Chromosome"/>
</dbReference>
<feature type="transmembrane region" description="Helical" evidence="8">
    <location>
        <begin position="343"/>
        <end position="362"/>
    </location>
</feature>
<dbReference type="Pfam" id="PF00873">
    <property type="entry name" value="ACR_tran"/>
    <property type="match status" value="1"/>
</dbReference>
<feature type="transmembrane region" description="Helical" evidence="8">
    <location>
        <begin position="395"/>
        <end position="414"/>
    </location>
</feature>
<dbReference type="InterPro" id="IPR004763">
    <property type="entry name" value="CusA-like"/>
</dbReference>
<evidence type="ECO:0000313" key="9">
    <source>
        <dbReference type="EMBL" id="QJE03529.1"/>
    </source>
</evidence>
<evidence type="ECO:0000256" key="3">
    <source>
        <dbReference type="ARBA" id="ARBA00022448"/>
    </source>
</evidence>
<dbReference type="SUPFAM" id="SSF82693">
    <property type="entry name" value="Multidrug efflux transporter AcrB pore domain, PN1, PN2, PC1 and PC2 subdomains"/>
    <property type="match status" value="3"/>
</dbReference>
<dbReference type="AlphaFoldDB" id="A0A7Z2W269"/>
<dbReference type="RefSeq" id="WP_170205609.1">
    <property type="nucleotide sequence ID" value="NZ_CP051685.1"/>
</dbReference>
<keyword evidence="3" id="KW-0813">Transport</keyword>
<keyword evidence="10" id="KW-1185">Reference proteome</keyword>
<keyword evidence="7 8" id="KW-0472">Membrane</keyword>
<dbReference type="InterPro" id="IPR001036">
    <property type="entry name" value="Acrflvin-R"/>
</dbReference>
<evidence type="ECO:0000256" key="6">
    <source>
        <dbReference type="ARBA" id="ARBA00022989"/>
    </source>
</evidence>
<keyword evidence="5 8" id="KW-0812">Transmembrane</keyword>
<gene>
    <name evidence="9" type="ORF">HH212_21810</name>
</gene>
<feature type="transmembrane region" description="Helical" evidence="8">
    <location>
        <begin position="991"/>
        <end position="1012"/>
    </location>
</feature>
<feature type="transmembrane region" description="Helical" evidence="8">
    <location>
        <begin position="551"/>
        <end position="570"/>
    </location>
</feature>
<dbReference type="GO" id="GO:0008324">
    <property type="term" value="F:monoatomic cation transmembrane transporter activity"/>
    <property type="evidence" value="ECO:0007669"/>
    <property type="project" value="InterPro"/>
</dbReference>
<feature type="transmembrane region" description="Helical" evidence="8">
    <location>
        <begin position="921"/>
        <end position="940"/>
    </location>
</feature>
<feature type="transmembrane region" description="Helical" evidence="8">
    <location>
        <begin position="895"/>
        <end position="914"/>
    </location>
</feature>
<organism evidence="9 10">
    <name type="scientific">Massilia forsythiae</name>
    <dbReference type="NCBI Taxonomy" id="2728020"/>
    <lineage>
        <taxon>Bacteria</taxon>
        <taxon>Pseudomonadati</taxon>
        <taxon>Pseudomonadota</taxon>
        <taxon>Betaproteobacteria</taxon>
        <taxon>Burkholderiales</taxon>
        <taxon>Oxalobacteraceae</taxon>
        <taxon>Telluria group</taxon>
        <taxon>Massilia</taxon>
    </lineage>
</organism>
<sequence>MFRRLIELAIARRWLVLFAFACLAGAGIVHYGRLPIDAVPDITNVQVQVNTGAPGYSALEVEQRVTFPIETAMSGLPRLAQTRSLSKYGLSQVTVVFEDGTDIHFARQLVNERLQQARSGLPAGLDAAMGPIATGLGEIFYWTVEAREGARKADGSPYTPADLRDIQDWIVAPQLRGVPGVTEVNTIGGYRKEVQVAPDMAKLAAHGLSLAVLVEAIERNNANAGAGYIERGGEQLVVRTPGQVKSLDEIRNIVLDVVQGAPVRVRDVAEVEPGRELRTGAATENGREVVLGAVFMLVGENSRAVAQAARLRLQAVNRSLPPGVQALPVYDRSVLVNKAIATVRANLLEGAILVVAILFAFLGNLRAALVTALVIPLTMLMVFTGMVQAGVSANLMSLGALDFGIIVDGAVVIAENCIRRLGLASRGVGRALTREERLAVVAAAAVEVRRPLLFGQLIIMTVYLPIFALDGVEGRMFHPMAITVVMALAAAMLLSVTFVPAALALFVRESVREDGRAPGEGHEDGHENRLMRRARALYRPLLEATLRNRPVALTFAVLAVLLSGLLATRLGTEFAPNLDEGDLAVLTMRIPGTGLQQSVAMQQRLEAALLREFPEIERMFARIGTAEVATDPMPPNAADSYIMLKPVEDWPAPRRTHAELVAAIAAAAARIPGNNYEFSQPIQLRFNELISGVRSDVAVKVFGDDQAAMAQAARQVARVLEQVQGAAEIKVEQTEGLPALLLDVDRERAARYGLNVADVQEAFGTLVGGRAIGTVFEGDRRFAIAVRLGEGVRNDVDSLARLPIALPAGRGARDGHAASIPLSEIATLRLAPEAAQVSRENGKRRVVVTANVRGRDLGSFVGALQTALAQETLPAGTWIALGGQFENLQAASRRLLLVIPAALALVFALLYLMFNSLREGLLVFSGIPFAMSGGVLALWLRGLPLSISAAVGFIALSGVAVLNGLVMIAFVRGLRDQGMAAEPAMRQGAEARLRAVLMTALVASLGFLPMALAGGTGAEVQRPLATVVIGGILSSTLLTLLILPALYITVIGRSDDAAGRGGGHARG</sequence>
<evidence type="ECO:0000256" key="7">
    <source>
        <dbReference type="ARBA" id="ARBA00023136"/>
    </source>
</evidence>
<dbReference type="PANTHER" id="PTHR32063:SF24">
    <property type="entry name" value="CATION EFFLUX SYSTEM (ACRB_ACRD_ACRF FAMILY)"/>
    <property type="match status" value="1"/>
</dbReference>
<evidence type="ECO:0000256" key="4">
    <source>
        <dbReference type="ARBA" id="ARBA00022475"/>
    </source>
</evidence>
<proteinExistence type="inferred from homology"/>
<dbReference type="PANTHER" id="PTHR32063">
    <property type="match status" value="1"/>
</dbReference>
<dbReference type="KEGG" id="mfy:HH212_21810"/>
<dbReference type="Gene3D" id="3.30.70.1430">
    <property type="entry name" value="Multidrug efflux transporter AcrB pore domain"/>
    <property type="match status" value="2"/>
</dbReference>
<protein>
    <submittedName>
        <fullName evidence="9">CusA/CzcA family heavy metal efflux RND transporter</fullName>
    </submittedName>
</protein>
<feature type="transmembrane region" description="Helical" evidence="8">
    <location>
        <begin position="481"/>
        <end position="507"/>
    </location>
</feature>
<comment type="subcellular location">
    <subcellularLocation>
        <location evidence="1">Cell membrane</location>
        <topology evidence="1">Multi-pass membrane protein</topology>
    </subcellularLocation>
</comment>
<evidence type="ECO:0000256" key="5">
    <source>
        <dbReference type="ARBA" id="ARBA00022692"/>
    </source>
</evidence>
<dbReference type="SUPFAM" id="SSF82714">
    <property type="entry name" value="Multidrug efflux transporter AcrB TolC docking domain, DN and DC subdomains"/>
    <property type="match status" value="2"/>
</dbReference>
<dbReference type="SUPFAM" id="SSF82866">
    <property type="entry name" value="Multidrug efflux transporter AcrB transmembrane domain"/>
    <property type="match status" value="2"/>
</dbReference>
<dbReference type="Gene3D" id="3.30.70.1320">
    <property type="entry name" value="Multidrug efflux transporter AcrB pore domain like"/>
    <property type="match status" value="1"/>
</dbReference>
<dbReference type="EMBL" id="CP051685">
    <property type="protein sequence ID" value="QJE03529.1"/>
    <property type="molecule type" value="Genomic_DNA"/>
</dbReference>
<feature type="transmembrane region" description="Helical" evidence="8">
    <location>
        <begin position="369"/>
        <end position="389"/>
    </location>
</feature>
<accession>A0A7Z2W269</accession>
<dbReference type="Gene3D" id="1.20.1640.10">
    <property type="entry name" value="Multidrug efflux transporter AcrB transmembrane domain"/>
    <property type="match status" value="2"/>
</dbReference>
<reference evidence="9 10" key="1">
    <citation type="submission" date="2020-04" db="EMBL/GenBank/DDBJ databases">
        <title>Genome sequencing of novel species.</title>
        <authorList>
            <person name="Heo J."/>
            <person name="Kim S.-J."/>
            <person name="Kim J.-S."/>
            <person name="Hong S.-B."/>
            <person name="Kwon S.-W."/>
        </authorList>
    </citation>
    <scope>NUCLEOTIDE SEQUENCE [LARGE SCALE GENOMIC DNA]</scope>
    <source>
        <strain evidence="9 10">GN2-R2</strain>
    </source>
</reference>
<comment type="similarity">
    <text evidence="2">Belongs to the resistance-nodulation-cell division (RND) (TC 2.A.6) family.</text>
</comment>
<evidence type="ECO:0000313" key="10">
    <source>
        <dbReference type="Proteomes" id="UP000502415"/>
    </source>
</evidence>
<keyword evidence="6 8" id="KW-1133">Transmembrane helix</keyword>
<feature type="transmembrane region" description="Helical" evidence="8">
    <location>
        <begin position="452"/>
        <end position="469"/>
    </location>
</feature>
<name>A0A7Z2W269_9BURK</name>
<evidence type="ECO:0000256" key="8">
    <source>
        <dbReference type="SAM" id="Phobius"/>
    </source>
</evidence>
<keyword evidence="4" id="KW-1003">Cell membrane</keyword>
<dbReference type="Gene3D" id="3.30.70.1440">
    <property type="entry name" value="Multidrug efflux transporter AcrB pore domain"/>
    <property type="match status" value="1"/>
</dbReference>
<evidence type="ECO:0000256" key="2">
    <source>
        <dbReference type="ARBA" id="ARBA00010942"/>
    </source>
</evidence>